<dbReference type="AlphaFoldDB" id="A0A5D4SYQ9"/>
<evidence type="ECO:0000256" key="3">
    <source>
        <dbReference type="ARBA" id="ARBA00022692"/>
    </source>
</evidence>
<organism evidence="7 8">
    <name type="scientific">Sutcliffiella horikoshii</name>
    <dbReference type="NCBI Taxonomy" id="79883"/>
    <lineage>
        <taxon>Bacteria</taxon>
        <taxon>Bacillati</taxon>
        <taxon>Bacillota</taxon>
        <taxon>Bacilli</taxon>
        <taxon>Bacillales</taxon>
        <taxon>Bacillaceae</taxon>
        <taxon>Sutcliffiella</taxon>
    </lineage>
</organism>
<dbReference type="OrthoDB" id="554695at2"/>
<name>A0A5D4SYQ9_9BACI</name>
<evidence type="ECO:0000256" key="6">
    <source>
        <dbReference type="RuleBase" id="RU363041"/>
    </source>
</evidence>
<feature type="transmembrane region" description="Helical" evidence="6">
    <location>
        <begin position="166"/>
        <end position="189"/>
    </location>
</feature>
<proteinExistence type="inferred from homology"/>
<keyword evidence="3 6" id="KW-0812">Transmembrane</keyword>
<comment type="similarity">
    <text evidence="2 6">Belongs to the 4-toluene sulfonate uptake permease (TSUP) (TC 2.A.102) family.</text>
</comment>
<dbReference type="Proteomes" id="UP000324517">
    <property type="component" value="Unassembled WGS sequence"/>
</dbReference>
<dbReference type="Pfam" id="PF01925">
    <property type="entry name" value="TauE"/>
    <property type="match status" value="1"/>
</dbReference>
<evidence type="ECO:0000256" key="5">
    <source>
        <dbReference type="ARBA" id="ARBA00023136"/>
    </source>
</evidence>
<dbReference type="InterPro" id="IPR051598">
    <property type="entry name" value="TSUP/Inactive_protease-like"/>
</dbReference>
<comment type="caution">
    <text evidence="7">The sequence shown here is derived from an EMBL/GenBank/DDBJ whole genome shotgun (WGS) entry which is preliminary data.</text>
</comment>
<evidence type="ECO:0000313" key="7">
    <source>
        <dbReference type="EMBL" id="TYS68560.1"/>
    </source>
</evidence>
<dbReference type="RefSeq" id="WP_148980264.1">
    <property type="nucleotide sequence ID" value="NZ_JBNILM010000010.1"/>
</dbReference>
<dbReference type="PANTHER" id="PTHR43701:SF2">
    <property type="entry name" value="MEMBRANE TRANSPORTER PROTEIN YJNA-RELATED"/>
    <property type="match status" value="1"/>
</dbReference>
<evidence type="ECO:0000256" key="2">
    <source>
        <dbReference type="ARBA" id="ARBA00009142"/>
    </source>
</evidence>
<dbReference type="InterPro" id="IPR002781">
    <property type="entry name" value="TM_pro_TauE-like"/>
</dbReference>
<feature type="transmembrane region" description="Helical" evidence="6">
    <location>
        <begin position="98"/>
        <end position="116"/>
    </location>
</feature>
<accession>A0A5D4SYQ9</accession>
<dbReference type="PANTHER" id="PTHR43701">
    <property type="entry name" value="MEMBRANE TRANSPORTER PROTEIN MJ0441-RELATED"/>
    <property type="match status" value="1"/>
</dbReference>
<evidence type="ECO:0000313" key="8">
    <source>
        <dbReference type="Proteomes" id="UP000324517"/>
    </source>
</evidence>
<keyword evidence="6" id="KW-1003">Cell membrane</keyword>
<gene>
    <name evidence="7" type="ORF">FZC75_17875</name>
</gene>
<reference evidence="7 8" key="1">
    <citation type="submission" date="2019-08" db="EMBL/GenBank/DDBJ databases">
        <title>Bacillus genomes from the desert of Cuatro Cienegas, Coahuila.</title>
        <authorList>
            <person name="Olmedo-Alvarez G."/>
        </authorList>
    </citation>
    <scope>NUCLEOTIDE SEQUENCE [LARGE SCALE GENOMIC DNA]</scope>
    <source>
        <strain evidence="7 8">CH98b_3T</strain>
    </source>
</reference>
<feature type="transmembrane region" description="Helical" evidence="6">
    <location>
        <begin position="223"/>
        <end position="242"/>
    </location>
</feature>
<feature type="transmembrane region" description="Helical" evidence="6">
    <location>
        <begin position="72"/>
        <end position="92"/>
    </location>
</feature>
<keyword evidence="4 6" id="KW-1133">Transmembrane helix</keyword>
<evidence type="ECO:0000256" key="4">
    <source>
        <dbReference type="ARBA" id="ARBA00022989"/>
    </source>
</evidence>
<dbReference type="EMBL" id="VTET01000010">
    <property type="protein sequence ID" value="TYS68560.1"/>
    <property type="molecule type" value="Genomic_DNA"/>
</dbReference>
<keyword evidence="5 6" id="KW-0472">Membrane</keyword>
<dbReference type="GO" id="GO:0005886">
    <property type="term" value="C:plasma membrane"/>
    <property type="evidence" value="ECO:0007669"/>
    <property type="project" value="UniProtKB-SubCell"/>
</dbReference>
<sequence>METSYYYLTLIGFIATFVGTLGGGGGLINLPSMLLLGVPIHTAIAANKFSNSFSSFTSFYTIWKKQQVQLKLGLSIVPFTIIGGISGALLASFLTEEVLLKVALVLLFIATILNIVKSNFKKTKNTGTPTPLFYPTYIGIGAFDGLFGPGQATLLMHSFLNAGHSFLTSIGLTRLQTFTSCTVSFWVYFSMGYFDWRVGVALGLGSFVGAQTAVRLANRLAFLPWQKILSGFSIFLILYLSIKIIL</sequence>
<feature type="transmembrane region" description="Helical" evidence="6">
    <location>
        <begin position="6"/>
        <end position="28"/>
    </location>
</feature>
<feature type="transmembrane region" description="Helical" evidence="6">
    <location>
        <begin position="137"/>
        <end position="160"/>
    </location>
</feature>
<protein>
    <recommendedName>
        <fullName evidence="6">Probable membrane transporter protein</fullName>
    </recommendedName>
</protein>
<comment type="subcellular location">
    <subcellularLocation>
        <location evidence="6">Cell membrane</location>
        <topology evidence="6">Multi-pass membrane protein</topology>
    </subcellularLocation>
    <subcellularLocation>
        <location evidence="1">Membrane</location>
        <topology evidence="1">Multi-pass membrane protein</topology>
    </subcellularLocation>
</comment>
<evidence type="ECO:0000256" key="1">
    <source>
        <dbReference type="ARBA" id="ARBA00004141"/>
    </source>
</evidence>
<feature type="transmembrane region" description="Helical" evidence="6">
    <location>
        <begin position="196"/>
        <end position="217"/>
    </location>
</feature>